<sequence>MDYTDTIVAVSSAAGGPRSIVRITGPDALAACQRVFTEPIALRTNGVLCASVAVAPGVAVDATVYLFFSPHSYTGETLAELHVHAGPALVAALVEQLLATGLRAAGPGEFTARAYLNGKLDLAQAEAVNEIVAGSNRFQLDAAERLLSGRLTETTKAAHLALVDCLSLIEAGLDFSGEDIAFIGPADATQRLARIRDELEGLLTGSIRYESLIDLPSVGIAGAPNAGKSSLLNALLGHERSLVSDRRKTTRDVLSGLWTTDRFQCVLFDCAGLLTVAEDILDRLAQQAAIEALRHCQAVVFCVEAAKPDIGEDLAIRALIQPKTVLYAASKADLLSPADSQRAVETLAQAFAGPFLPVSALTGQGLRQLQDLVERSLSAGQETATREGRDTVALTARHRQAVSEAVANIDQAIVQIEQGADEIAAAMICAACQALSDIEQQPIDEQVLDHIFSRFCVGK</sequence>
<organism evidence="10 11">
    <name type="scientific">Anaerobaca lacustris</name>
    <dbReference type="NCBI Taxonomy" id="3044600"/>
    <lineage>
        <taxon>Bacteria</taxon>
        <taxon>Pseudomonadati</taxon>
        <taxon>Planctomycetota</taxon>
        <taxon>Phycisphaerae</taxon>
        <taxon>Sedimentisphaerales</taxon>
        <taxon>Anaerobacaceae</taxon>
        <taxon>Anaerobaca</taxon>
    </lineage>
</organism>
<evidence type="ECO:0000256" key="1">
    <source>
        <dbReference type="ARBA" id="ARBA00011043"/>
    </source>
</evidence>
<dbReference type="Proteomes" id="UP001431776">
    <property type="component" value="Unassembled WGS sequence"/>
</dbReference>
<dbReference type="Pfam" id="PF01926">
    <property type="entry name" value="MMR_HSR1"/>
    <property type="match status" value="1"/>
</dbReference>
<evidence type="ECO:0000256" key="5">
    <source>
        <dbReference type="ARBA" id="ARBA00023134"/>
    </source>
</evidence>
<dbReference type="InterPro" id="IPR006073">
    <property type="entry name" value="GTP-bd"/>
</dbReference>
<feature type="binding site" evidence="6">
    <location>
        <position position="22"/>
    </location>
    <ligand>
        <name>(6S)-5-formyl-5,6,7,8-tetrahydrofolate</name>
        <dbReference type="ChEBI" id="CHEBI:57457"/>
    </ligand>
</feature>
<evidence type="ECO:0000313" key="10">
    <source>
        <dbReference type="EMBL" id="MDI6448954.1"/>
    </source>
</evidence>
<evidence type="ECO:0000256" key="3">
    <source>
        <dbReference type="ARBA" id="ARBA00022741"/>
    </source>
</evidence>
<dbReference type="GO" id="GO:0030488">
    <property type="term" value="P:tRNA methylation"/>
    <property type="evidence" value="ECO:0007669"/>
    <property type="project" value="TreeGrafter"/>
</dbReference>
<dbReference type="GO" id="GO:0005525">
    <property type="term" value="F:GTP binding"/>
    <property type="evidence" value="ECO:0007669"/>
    <property type="project" value="UniProtKB-UniRule"/>
</dbReference>
<keyword evidence="2 6" id="KW-0819">tRNA processing</keyword>
<keyword evidence="6" id="KW-0479">Metal-binding</keyword>
<feature type="binding site" evidence="6">
    <location>
        <position position="459"/>
    </location>
    <ligand>
        <name>(6S)-5-formyl-5,6,7,8-tetrahydrofolate</name>
        <dbReference type="ChEBI" id="CHEBI:57457"/>
    </ligand>
</feature>
<dbReference type="InterPro" id="IPR027417">
    <property type="entry name" value="P-loop_NTPase"/>
</dbReference>
<dbReference type="AlphaFoldDB" id="A0AAW6TZ03"/>
<evidence type="ECO:0000259" key="9">
    <source>
        <dbReference type="Pfam" id="PF12631"/>
    </source>
</evidence>
<evidence type="ECO:0000256" key="2">
    <source>
        <dbReference type="ARBA" id="ARBA00022694"/>
    </source>
</evidence>
<feature type="binding site" evidence="6">
    <location>
        <position position="250"/>
    </location>
    <ligand>
        <name>Mg(2+)</name>
        <dbReference type="ChEBI" id="CHEBI:18420"/>
    </ligand>
</feature>
<dbReference type="CDD" id="cd14858">
    <property type="entry name" value="TrmE_N"/>
    <property type="match status" value="1"/>
</dbReference>
<dbReference type="NCBIfam" id="TIGR00231">
    <property type="entry name" value="small_GTP"/>
    <property type="match status" value="1"/>
</dbReference>
<feature type="domain" description="G" evidence="7">
    <location>
        <begin position="218"/>
        <end position="319"/>
    </location>
</feature>
<dbReference type="Gene3D" id="3.30.1360.120">
    <property type="entry name" value="Probable tRNA modification gtpase trme, domain 1"/>
    <property type="match status" value="1"/>
</dbReference>
<feature type="binding site" evidence="6">
    <location>
        <begin position="225"/>
        <end position="230"/>
    </location>
    <ligand>
        <name>GTP</name>
        <dbReference type="ChEBI" id="CHEBI:37565"/>
    </ligand>
</feature>
<dbReference type="EC" id="3.6.-.-" evidence="6"/>
<feature type="binding site" evidence="6">
    <location>
        <position position="119"/>
    </location>
    <ligand>
        <name>(6S)-5-formyl-5,6,7,8-tetrahydrofolate</name>
        <dbReference type="ChEBI" id="CHEBI:57457"/>
    </ligand>
</feature>
<dbReference type="SUPFAM" id="SSF116878">
    <property type="entry name" value="TrmE connector domain"/>
    <property type="match status" value="1"/>
</dbReference>
<dbReference type="Pfam" id="PF10396">
    <property type="entry name" value="TrmE_N"/>
    <property type="match status" value="1"/>
</dbReference>
<keyword evidence="11" id="KW-1185">Reference proteome</keyword>
<reference evidence="10" key="1">
    <citation type="submission" date="2023-05" db="EMBL/GenBank/DDBJ databases">
        <title>Anaerotaeda fermentans gen. nov., sp. nov., a novel anaerobic planctomycete of the new family within the order Sedimentisphaerales isolated from Taman Peninsula, Russia.</title>
        <authorList>
            <person name="Khomyakova M.A."/>
            <person name="Merkel A.Y."/>
            <person name="Slobodkin A.I."/>
        </authorList>
    </citation>
    <scope>NUCLEOTIDE SEQUENCE</scope>
    <source>
        <strain evidence="10">M17dextr</strain>
    </source>
</reference>
<feature type="binding site" evidence="6">
    <location>
        <position position="229"/>
    </location>
    <ligand>
        <name>Mg(2+)</name>
        <dbReference type="ChEBI" id="CHEBI:18420"/>
    </ligand>
</feature>
<evidence type="ECO:0000256" key="4">
    <source>
        <dbReference type="ARBA" id="ARBA00022958"/>
    </source>
</evidence>
<dbReference type="HAMAP" id="MF_00379">
    <property type="entry name" value="GTPase_MnmE"/>
    <property type="match status" value="1"/>
</dbReference>
<comment type="caution">
    <text evidence="10">The sequence shown here is derived from an EMBL/GenBank/DDBJ whole genome shotgun (WGS) entry which is preliminary data.</text>
</comment>
<dbReference type="PANTHER" id="PTHR42714:SF2">
    <property type="entry name" value="TRNA MODIFICATION GTPASE GTPBP3, MITOCHONDRIAL"/>
    <property type="match status" value="1"/>
</dbReference>
<comment type="subunit">
    <text evidence="6">Homodimer. Heterotetramer of two MnmE and two MnmG subunits.</text>
</comment>
<evidence type="ECO:0000256" key="6">
    <source>
        <dbReference type="HAMAP-Rule" id="MF_00379"/>
    </source>
</evidence>
<keyword evidence="6" id="KW-0378">Hydrolase</keyword>
<dbReference type="Pfam" id="PF12631">
    <property type="entry name" value="MnmE_helical"/>
    <property type="match status" value="1"/>
</dbReference>
<comment type="function">
    <text evidence="6">Exhibits a very high intrinsic GTPase hydrolysis rate. Involved in the addition of a carboxymethylaminomethyl (cmnm) group at the wobble position (U34) of certain tRNAs, forming tRNA-cmnm(5)s(2)U34.</text>
</comment>
<dbReference type="Gene3D" id="1.20.120.430">
    <property type="entry name" value="tRNA modification GTPase MnmE domain 2"/>
    <property type="match status" value="1"/>
</dbReference>
<dbReference type="InterPro" id="IPR005225">
    <property type="entry name" value="Small_GTP-bd"/>
</dbReference>
<dbReference type="RefSeq" id="WP_349244363.1">
    <property type="nucleotide sequence ID" value="NZ_JASCXX010000007.1"/>
</dbReference>
<gene>
    <name evidence="6" type="primary">mnmE</name>
    <name evidence="6" type="synonym">trmE</name>
    <name evidence="10" type="ORF">QJ522_07835</name>
</gene>
<keyword evidence="5 6" id="KW-0342">GTP-binding</keyword>
<keyword evidence="4 6" id="KW-0630">Potassium</keyword>
<dbReference type="SUPFAM" id="SSF103025">
    <property type="entry name" value="Folate-binding domain"/>
    <property type="match status" value="1"/>
</dbReference>
<comment type="caution">
    <text evidence="6">Lacks conserved residue(s) required for the propagation of feature annotation.</text>
</comment>
<evidence type="ECO:0000259" key="7">
    <source>
        <dbReference type="Pfam" id="PF01926"/>
    </source>
</evidence>
<dbReference type="SUPFAM" id="SSF52540">
    <property type="entry name" value="P-loop containing nucleoside triphosphate hydrolases"/>
    <property type="match status" value="1"/>
</dbReference>
<feature type="domain" description="GTP-binding protein TrmE N-terminal" evidence="8">
    <location>
        <begin position="6"/>
        <end position="119"/>
    </location>
</feature>
<keyword evidence="3 6" id="KW-0547">Nucleotide-binding</keyword>
<comment type="subcellular location">
    <subcellularLocation>
        <location evidence="6">Cytoplasm</location>
    </subcellularLocation>
</comment>
<feature type="binding site" evidence="6">
    <location>
        <position position="80"/>
    </location>
    <ligand>
        <name>(6S)-5-formyl-5,6,7,8-tetrahydrofolate</name>
        <dbReference type="ChEBI" id="CHEBI:57457"/>
    </ligand>
</feature>
<dbReference type="InterPro" id="IPR027368">
    <property type="entry name" value="MnmE_dom2"/>
</dbReference>
<evidence type="ECO:0000313" key="11">
    <source>
        <dbReference type="Proteomes" id="UP001431776"/>
    </source>
</evidence>
<dbReference type="InterPro" id="IPR018948">
    <property type="entry name" value="GTP-bd_TrmE_N"/>
</dbReference>
<feature type="domain" description="MnmE helical" evidence="9">
    <location>
        <begin position="122"/>
        <end position="456"/>
    </location>
</feature>
<proteinExistence type="inferred from homology"/>
<dbReference type="GO" id="GO:0003924">
    <property type="term" value="F:GTPase activity"/>
    <property type="evidence" value="ECO:0007669"/>
    <property type="project" value="UniProtKB-UniRule"/>
</dbReference>
<keyword evidence="6" id="KW-0963">Cytoplasm</keyword>
<dbReference type="InterPro" id="IPR004520">
    <property type="entry name" value="GTPase_MnmE"/>
</dbReference>
<dbReference type="InterPro" id="IPR027266">
    <property type="entry name" value="TrmE/GcvT-like"/>
</dbReference>
<keyword evidence="6" id="KW-0460">Magnesium</keyword>
<dbReference type="GO" id="GO:0002098">
    <property type="term" value="P:tRNA wobble uridine modification"/>
    <property type="evidence" value="ECO:0007669"/>
    <property type="project" value="TreeGrafter"/>
</dbReference>
<dbReference type="GO" id="GO:0005829">
    <property type="term" value="C:cytosol"/>
    <property type="evidence" value="ECO:0007669"/>
    <property type="project" value="TreeGrafter"/>
</dbReference>
<dbReference type="EMBL" id="JASCXX010000007">
    <property type="protein sequence ID" value="MDI6448954.1"/>
    <property type="molecule type" value="Genomic_DNA"/>
</dbReference>
<dbReference type="PANTHER" id="PTHR42714">
    <property type="entry name" value="TRNA MODIFICATION GTPASE GTPBP3"/>
    <property type="match status" value="1"/>
</dbReference>
<protein>
    <recommendedName>
        <fullName evidence="6">tRNA modification GTPase MnmE</fullName>
        <ecNumber evidence="6">3.6.-.-</ecNumber>
    </recommendedName>
</protein>
<comment type="similarity">
    <text evidence="1 6">Belongs to the TRAFAC class TrmE-Era-EngA-EngB-Septin-like GTPase superfamily. TrmE GTPase family.</text>
</comment>
<accession>A0AAW6TZ03</accession>
<dbReference type="Gene3D" id="3.40.50.300">
    <property type="entry name" value="P-loop containing nucleotide triphosphate hydrolases"/>
    <property type="match status" value="1"/>
</dbReference>
<dbReference type="InterPro" id="IPR025867">
    <property type="entry name" value="MnmE_helical"/>
</dbReference>
<dbReference type="GO" id="GO:0046872">
    <property type="term" value="F:metal ion binding"/>
    <property type="evidence" value="ECO:0007669"/>
    <property type="project" value="UniProtKB-KW"/>
</dbReference>
<evidence type="ECO:0000259" key="8">
    <source>
        <dbReference type="Pfam" id="PF10396"/>
    </source>
</evidence>
<name>A0AAW6TZ03_9BACT</name>
<comment type="cofactor">
    <cofactor evidence="6">
        <name>K(+)</name>
        <dbReference type="ChEBI" id="CHEBI:29103"/>
    </cofactor>
    <text evidence="6">Binds 1 potassium ion per subunit.</text>
</comment>